<organism evidence="1 2">
    <name type="scientific">Pseudomonas floridensis</name>
    <dbReference type="NCBI Taxonomy" id="1958950"/>
    <lineage>
        <taxon>Bacteria</taxon>
        <taxon>Pseudomonadati</taxon>
        <taxon>Pseudomonadota</taxon>
        <taxon>Gammaproteobacteria</taxon>
        <taxon>Pseudomonadales</taxon>
        <taxon>Pseudomonadaceae</taxon>
        <taxon>Pseudomonas</taxon>
    </lineage>
</organism>
<dbReference type="EMBL" id="MUIO01000022">
    <property type="protein sequence ID" value="ORC60012.1"/>
    <property type="molecule type" value="Genomic_DNA"/>
</dbReference>
<name>A0A1X0N838_9PSED</name>
<evidence type="ECO:0000313" key="1">
    <source>
        <dbReference type="EMBL" id="ORC60012.1"/>
    </source>
</evidence>
<protein>
    <submittedName>
        <fullName evidence="1">Uncharacterized protein</fullName>
    </submittedName>
</protein>
<dbReference type="Proteomes" id="UP000192815">
    <property type="component" value="Unassembled WGS sequence"/>
</dbReference>
<gene>
    <name evidence="1" type="ORF">BZK31_08350</name>
</gene>
<dbReference type="STRING" id="1958950.BZK31_08350"/>
<keyword evidence="2" id="KW-1185">Reference proteome</keyword>
<sequence>MEDGYLKVAGRQSAIRKILTVKTDCIWDCVFTLQPFVGIWFSFVLNRFTCNRQVKAVSHETHHYPNILAPADAKFRQVVSDQVQIHG</sequence>
<reference evidence="2" key="1">
    <citation type="submission" date="2017-02" db="EMBL/GenBank/DDBJ databases">
        <title>Pseudomonas floridae sp. nov., a novel pathogenic bacterial species isolated from tomato.</title>
        <authorList>
            <person name="Timilsina S."/>
            <person name="Vallad G.E."/>
            <person name="Jones J.B."/>
        </authorList>
    </citation>
    <scope>NUCLEOTIDE SEQUENCE [LARGE SCALE GENOMIC DNA]</scope>
    <source>
        <strain evidence="2">GEV388</strain>
    </source>
</reference>
<dbReference type="AlphaFoldDB" id="A0A1X0N838"/>
<evidence type="ECO:0000313" key="2">
    <source>
        <dbReference type="Proteomes" id="UP000192815"/>
    </source>
</evidence>
<proteinExistence type="predicted"/>
<accession>A0A1X0N838</accession>
<comment type="caution">
    <text evidence="1">The sequence shown here is derived from an EMBL/GenBank/DDBJ whole genome shotgun (WGS) entry which is preliminary data.</text>
</comment>